<dbReference type="InterPro" id="IPR051781">
    <property type="entry name" value="Metallo-dep_Hydrolase"/>
</dbReference>
<keyword evidence="1" id="KW-1133">Transmembrane helix</keyword>
<dbReference type="Gene3D" id="2.30.40.10">
    <property type="entry name" value="Urease, subunit C, domain 1"/>
    <property type="match status" value="1"/>
</dbReference>
<name>A0AA96K0M2_9BACT</name>
<dbReference type="Gene3D" id="3.20.20.140">
    <property type="entry name" value="Metal-dependent hydrolases"/>
    <property type="match status" value="1"/>
</dbReference>
<dbReference type="EMBL" id="CP116967">
    <property type="protein sequence ID" value="WNM59819.1"/>
    <property type="molecule type" value="Genomic_DNA"/>
</dbReference>
<evidence type="ECO:0000256" key="1">
    <source>
        <dbReference type="SAM" id="Phobius"/>
    </source>
</evidence>
<dbReference type="InterPro" id="IPR011059">
    <property type="entry name" value="Metal-dep_hydrolase_composite"/>
</dbReference>
<dbReference type="GO" id="GO:0016810">
    <property type="term" value="F:hydrolase activity, acting on carbon-nitrogen (but not peptide) bonds"/>
    <property type="evidence" value="ECO:0007669"/>
    <property type="project" value="InterPro"/>
</dbReference>
<evidence type="ECO:0000259" key="2">
    <source>
        <dbReference type="Pfam" id="PF01979"/>
    </source>
</evidence>
<keyword evidence="4" id="KW-1185">Reference proteome</keyword>
<evidence type="ECO:0000313" key="3">
    <source>
        <dbReference type="EMBL" id="WNM59819.1"/>
    </source>
</evidence>
<organism evidence="3 4">
    <name type="scientific">Candidatus Nitrospira allomarina</name>
    <dbReference type="NCBI Taxonomy" id="3020900"/>
    <lineage>
        <taxon>Bacteria</taxon>
        <taxon>Pseudomonadati</taxon>
        <taxon>Nitrospirota</taxon>
        <taxon>Nitrospiria</taxon>
        <taxon>Nitrospirales</taxon>
        <taxon>Nitrospiraceae</taxon>
        <taxon>Nitrospira</taxon>
    </lineage>
</organism>
<accession>A0AA96K0M2</accession>
<dbReference type="InterPro" id="IPR032466">
    <property type="entry name" value="Metal_Hydrolase"/>
</dbReference>
<dbReference type="Pfam" id="PF01979">
    <property type="entry name" value="Amidohydro_1"/>
    <property type="match status" value="1"/>
</dbReference>
<sequence>MPETNRGAIVEAERQWDLRKQATHAMLYMTTLFLIVGLGLVGCSTTTHPPPTPSFESVHDRNTAKTYAFINGQWFDGQGFTQDTWYAVQGSLTRLRPNSVEQTIDLKGGFVVPPFGEAHTHNVEGAWNIDQVINHYVRDGIFYVKNPNAISEFVEQIRGKLNTPTTIDVVFAHAGLTGPNGHPIDLYENMLRIHRYEPVIGKREEGWFNGRAYFPISTLKDFKEQWPTIMATNPDFLKLYLADSEHFGNEPHSVTHGFRKGLDPQLIAQIVAHAHQEGLRVSAHIETAADFRAAIQGQVDEIAHLPGWFLPSPTQRSAVLLTQEDAQLAAAHRTVIITTTVAEHFHPAGHHTKTETHLHSLASSKEHIQQPVENVLTVATEIQVENLKLLRQAGVTIAIGSDHAETALAEALHLHQMGIFDNLTLLKMWSETTPQTIFPSRKIGRLDEGYEASFLVLQGNPLEDFKQVQNIIFRLKQGFPLSWSETQNADATGKHAH</sequence>
<proteinExistence type="predicted"/>
<dbReference type="RefSeq" id="WP_312646684.1">
    <property type="nucleotide sequence ID" value="NZ_CP116967.1"/>
</dbReference>
<keyword evidence="1" id="KW-0812">Transmembrane</keyword>
<dbReference type="PANTHER" id="PTHR43135">
    <property type="entry name" value="ALPHA-D-RIBOSE 1-METHYLPHOSPHONATE 5-TRIPHOSPHATE DIPHOSPHATASE"/>
    <property type="match status" value="1"/>
</dbReference>
<feature type="transmembrane region" description="Helical" evidence="1">
    <location>
        <begin position="25"/>
        <end position="42"/>
    </location>
</feature>
<feature type="domain" description="Amidohydrolase-related" evidence="2">
    <location>
        <begin position="261"/>
        <end position="469"/>
    </location>
</feature>
<keyword evidence="1" id="KW-0472">Membrane</keyword>
<dbReference type="AlphaFoldDB" id="A0AA96K0M2"/>
<dbReference type="PANTHER" id="PTHR43135:SF3">
    <property type="entry name" value="ALPHA-D-RIBOSE 1-METHYLPHOSPHONATE 5-TRIPHOSPHATE DIPHOSPHATASE"/>
    <property type="match status" value="1"/>
</dbReference>
<dbReference type="KEGG" id="nall:PP769_08705"/>
<dbReference type="Proteomes" id="UP001302719">
    <property type="component" value="Chromosome"/>
</dbReference>
<dbReference type="InterPro" id="IPR006680">
    <property type="entry name" value="Amidohydro-rel"/>
</dbReference>
<reference evidence="3 4" key="1">
    <citation type="submission" date="2023-01" db="EMBL/GenBank/DDBJ databases">
        <title>Cultivation and genomic characterization of new, ubiquitous marine nitrite-oxidizing bacteria from the Nitrospirales.</title>
        <authorList>
            <person name="Mueller A.J."/>
            <person name="Daebeler A."/>
            <person name="Herbold C.W."/>
            <person name="Kirkegaard R.H."/>
            <person name="Daims H."/>
        </authorList>
    </citation>
    <scope>NUCLEOTIDE SEQUENCE [LARGE SCALE GENOMIC DNA]</scope>
    <source>
        <strain evidence="3 4">VA</strain>
    </source>
</reference>
<dbReference type="SUPFAM" id="SSF51556">
    <property type="entry name" value="Metallo-dependent hydrolases"/>
    <property type="match status" value="1"/>
</dbReference>
<protein>
    <submittedName>
        <fullName evidence="3">Amidohydrolase family protein</fullName>
    </submittedName>
</protein>
<evidence type="ECO:0000313" key="4">
    <source>
        <dbReference type="Proteomes" id="UP001302719"/>
    </source>
</evidence>
<gene>
    <name evidence="3" type="ORF">PP769_08705</name>
</gene>